<dbReference type="GO" id="GO:0009231">
    <property type="term" value="P:riboflavin biosynthetic process"/>
    <property type="evidence" value="ECO:0007669"/>
    <property type="project" value="InterPro"/>
</dbReference>
<dbReference type="Pfam" id="PF02798">
    <property type="entry name" value="GST_N"/>
    <property type="match status" value="1"/>
</dbReference>
<protein>
    <recommendedName>
        <fullName evidence="8">Riboflavin biosynthesis protein PYRD, chloroplastic</fullName>
        <ecNumber evidence="3">3.5.4.26</ecNumber>
    </recommendedName>
</protein>
<reference evidence="14 15" key="1">
    <citation type="submission" date="2023-01" db="EMBL/GenBank/DDBJ databases">
        <authorList>
            <person name="Kreplak J."/>
        </authorList>
    </citation>
    <scope>NUCLEOTIDE SEQUENCE [LARGE SCALE GENOMIC DNA]</scope>
</reference>
<dbReference type="Proteomes" id="UP001157006">
    <property type="component" value="Chromosome 2"/>
</dbReference>
<dbReference type="Gene3D" id="3.40.140.10">
    <property type="entry name" value="Cytidine Deaminase, domain 2"/>
    <property type="match status" value="1"/>
</dbReference>
<comment type="function">
    <text evidence="7">Monofunctional pyrimidine deaminase involved in the riboflavin biosynthesis pathway. Also has a reductase domain that lacks catalytically essential substrate-binding residues.</text>
</comment>
<evidence type="ECO:0000313" key="15">
    <source>
        <dbReference type="Proteomes" id="UP001157006"/>
    </source>
</evidence>
<dbReference type="EC" id="3.5.4.26" evidence="3"/>
<evidence type="ECO:0000256" key="4">
    <source>
        <dbReference type="ARBA" id="ARBA00022723"/>
    </source>
</evidence>
<dbReference type="SUPFAM" id="SSF109604">
    <property type="entry name" value="HD-domain/PDEase-like"/>
    <property type="match status" value="1"/>
</dbReference>
<dbReference type="InterPro" id="IPR002125">
    <property type="entry name" value="CMP_dCMP_dom"/>
</dbReference>
<feature type="domain" description="RRM" evidence="11">
    <location>
        <begin position="256"/>
        <end position="339"/>
    </location>
</feature>
<dbReference type="Gene3D" id="3.30.70.330">
    <property type="match status" value="2"/>
</dbReference>
<evidence type="ECO:0000256" key="5">
    <source>
        <dbReference type="ARBA" id="ARBA00022801"/>
    </source>
</evidence>
<dbReference type="GO" id="GO:0003723">
    <property type="term" value="F:RNA binding"/>
    <property type="evidence" value="ECO:0007669"/>
    <property type="project" value="UniProtKB-UniRule"/>
</dbReference>
<comment type="cofactor">
    <cofactor evidence="1">
        <name>Zn(2+)</name>
        <dbReference type="ChEBI" id="CHEBI:29105"/>
    </cofactor>
</comment>
<name>A0AAV0ZUM2_VICFA</name>
<evidence type="ECO:0000256" key="1">
    <source>
        <dbReference type="ARBA" id="ARBA00001947"/>
    </source>
</evidence>
<dbReference type="GO" id="GO:0008835">
    <property type="term" value="F:diaminohydroxyphosphoribosylaminopyrimidine deaminase activity"/>
    <property type="evidence" value="ECO:0007669"/>
    <property type="project" value="UniProtKB-EC"/>
</dbReference>
<dbReference type="InterPro" id="IPR035979">
    <property type="entry name" value="RBD_domain_sf"/>
</dbReference>
<dbReference type="InterPro" id="IPR004045">
    <property type="entry name" value="Glutathione_S-Trfase_N"/>
</dbReference>
<dbReference type="NCBIfam" id="TIGR00326">
    <property type="entry name" value="eubact_ribD"/>
    <property type="match status" value="1"/>
</dbReference>
<dbReference type="EMBL" id="OX451737">
    <property type="protein sequence ID" value="CAI8600688.1"/>
    <property type="molecule type" value="Genomic_DNA"/>
</dbReference>
<dbReference type="CDD" id="cd03044">
    <property type="entry name" value="GST_N_EF1Bgamma"/>
    <property type="match status" value="1"/>
</dbReference>
<feature type="domain" description="CMP/dCMP-type deaminase" evidence="13">
    <location>
        <begin position="67"/>
        <end position="189"/>
    </location>
</feature>
<dbReference type="Pfam" id="PF00076">
    <property type="entry name" value="RRM_1"/>
    <property type="match status" value="1"/>
</dbReference>
<dbReference type="PROSITE" id="PS50404">
    <property type="entry name" value="GST_NTER"/>
    <property type="match status" value="1"/>
</dbReference>
<evidence type="ECO:0000256" key="7">
    <source>
        <dbReference type="ARBA" id="ARBA00058389"/>
    </source>
</evidence>
<evidence type="ECO:0000256" key="9">
    <source>
        <dbReference type="PROSITE-ProRule" id="PRU00176"/>
    </source>
</evidence>
<accession>A0AAV0ZUM2</accession>
<evidence type="ECO:0000256" key="10">
    <source>
        <dbReference type="SAM" id="Phobius"/>
    </source>
</evidence>
<evidence type="ECO:0000256" key="3">
    <source>
        <dbReference type="ARBA" id="ARBA00012766"/>
    </source>
</evidence>
<keyword evidence="15" id="KW-1185">Reference proteome</keyword>
<dbReference type="PANTHER" id="PTHR12741">
    <property type="entry name" value="LYST-INTERACTING PROTEIN LIP5 DOPAMINE RESPONSIVE PROTEIN DRG-1"/>
    <property type="match status" value="1"/>
</dbReference>
<comment type="pathway">
    <text evidence="2">Cofactor biosynthesis; riboflavin biosynthesis; 5-amino-6-(D-ribitylamino)uracil from GTP: step 2/4.</text>
</comment>
<dbReference type="GO" id="GO:0003843">
    <property type="term" value="F:1,3-beta-D-glucan synthase activity"/>
    <property type="evidence" value="ECO:0007669"/>
    <property type="project" value="InterPro"/>
</dbReference>
<dbReference type="SMART" id="SM00360">
    <property type="entry name" value="RRM"/>
    <property type="match status" value="1"/>
</dbReference>
<dbReference type="CDD" id="cd01284">
    <property type="entry name" value="Riboflavin_deaminase-reductase"/>
    <property type="match status" value="1"/>
</dbReference>
<evidence type="ECO:0000259" key="13">
    <source>
        <dbReference type="PROSITE" id="PS51747"/>
    </source>
</evidence>
<dbReference type="Pfam" id="PF00383">
    <property type="entry name" value="dCMP_cyt_deam_1"/>
    <property type="match status" value="1"/>
</dbReference>
<dbReference type="InterPro" id="IPR012677">
    <property type="entry name" value="Nucleotide-bd_a/b_plait_sf"/>
</dbReference>
<dbReference type="GO" id="GO:0000148">
    <property type="term" value="C:1,3-beta-D-glucan synthase complex"/>
    <property type="evidence" value="ECO:0007669"/>
    <property type="project" value="InterPro"/>
</dbReference>
<feature type="domain" description="GST N-terminal" evidence="12">
    <location>
        <begin position="300"/>
        <end position="388"/>
    </location>
</feature>
<dbReference type="FunFam" id="3.40.140.10:FF:000025">
    <property type="entry name" value="Riboflavin biosynthesis protein RibD"/>
    <property type="match status" value="1"/>
</dbReference>
<dbReference type="InterPro" id="IPR004794">
    <property type="entry name" value="Eubact_RibD"/>
</dbReference>
<dbReference type="AlphaFoldDB" id="A0AAV0ZUM2"/>
<evidence type="ECO:0000256" key="8">
    <source>
        <dbReference type="ARBA" id="ARBA00070721"/>
    </source>
</evidence>
<dbReference type="SUPFAM" id="SSF54928">
    <property type="entry name" value="RNA-binding domain, RBD"/>
    <property type="match status" value="2"/>
</dbReference>
<keyword evidence="10" id="KW-0812">Transmembrane</keyword>
<dbReference type="GO" id="GO:0008270">
    <property type="term" value="F:zinc ion binding"/>
    <property type="evidence" value="ECO:0007669"/>
    <property type="project" value="InterPro"/>
</dbReference>
<keyword evidence="10" id="KW-1133">Transmembrane helix</keyword>
<evidence type="ECO:0000259" key="12">
    <source>
        <dbReference type="PROSITE" id="PS50404"/>
    </source>
</evidence>
<dbReference type="GO" id="GO:0006075">
    <property type="term" value="P:(1-&gt;3)-beta-D-glucan biosynthetic process"/>
    <property type="evidence" value="ECO:0007669"/>
    <property type="project" value="InterPro"/>
</dbReference>
<dbReference type="InterPro" id="IPR003440">
    <property type="entry name" value="Glyco_trans_48_dom"/>
</dbReference>
<sequence>MQAMGLSVAVSVPFYHSRLCINASPHPPIPLNLNHGFSKSLTFRDRLTRGKSSYVIRSQKNRDDDGDVDGFYMRKSVELARKALGCTSPNPLVGCVIVKDGQIVGQGFHPKPGQPHAEVFALRDAADLDENATAYVTLEPCNHFGRTPPCTEVLIKARLKKVVVGMVDPNPIVASKGLDRLRGAGIEVVVGVEEELCKGLNEGYIHHMLTQKPLLTLRYSLSVNGNLLDSLGNGVTHSGGYYSRLLQEYDAVILSSSLFRETLSVDSNLDPDITEALLKEKFSSFGKILSLAIVKDEKGLSKGFGFMNYENPDDARRATEAMNGSQFEYVGVNVQLAPDFQMGVSNKTPQFLKLNPIGKVPVLETPDGAVFESNAIARYVARLGDNNLFGSSPIDLAHVDQWIDFASLEIDSNLSKLCIPRLGKAPYIPLVSCGGFMNYENPDDARRATEAMNGSQFGSKNLYVARAQKKVEREKILHQWFAERCMEKNLKYKGSNIYVKNIDDSVSDEELKSQFVQINKENRKQLPYQITGMVKPSKLLTCFQWGALMVAGLCRGKMLGKAYCSSSIHTGVVYHHPKGSTTFYHHSSGSIDTRVALLLTGVRNIDILRKTNNLTVNSRCRFLFCKDSRRKYIGRVRCATAVPGTRERMEMERKERVRKAEALVEKAMKGNDASHDAVHVWRVRDLALSLASEEGLSSDPHSMEILQLAPVFFTFSLGTKMHYFGRTLLHGGAKYRATGHGFVVRHEKFADNYRMYSRSHFVKGIELTILLICYMIYGSATTDSAAYAFLSWSMWFLVSSWLFAPFLFNPSGF</sequence>
<evidence type="ECO:0000256" key="6">
    <source>
        <dbReference type="ARBA" id="ARBA00022833"/>
    </source>
</evidence>
<evidence type="ECO:0000259" key="11">
    <source>
        <dbReference type="PROSITE" id="PS50102"/>
    </source>
</evidence>
<keyword evidence="5" id="KW-0378">Hydrolase</keyword>
<gene>
    <name evidence="14" type="ORF">VFH_II236040</name>
</gene>
<dbReference type="PROSITE" id="PS51747">
    <property type="entry name" value="CYT_DCMP_DEAMINASES_2"/>
    <property type="match status" value="1"/>
</dbReference>
<dbReference type="InterPro" id="IPR000504">
    <property type="entry name" value="RRM_dom"/>
</dbReference>
<dbReference type="InterPro" id="IPR036249">
    <property type="entry name" value="Thioredoxin-like_sf"/>
</dbReference>
<dbReference type="SUPFAM" id="SSF52833">
    <property type="entry name" value="Thioredoxin-like"/>
    <property type="match status" value="1"/>
</dbReference>
<proteinExistence type="predicted"/>
<keyword evidence="4" id="KW-0479">Metal-binding</keyword>
<evidence type="ECO:0000256" key="2">
    <source>
        <dbReference type="ARBA" id="ARBA00004882"/>
    </source>
</evidence>
<dbReference type="Gene3D" id="1.10.472.50">
    <property type="entry name" value="HD-domain/PDEase-like"/>
    <property type="match status" value="1"/>
</dbReference>
<feature type="transmembrane region" description="Helical" evidence="10">
    <location>
        <begin position="761"/>
        <end position="780"/>
    </location>
</feature>
<dbReference type="PROSITE" id="PS50102">
    <property type="entry name" value="RRM"/>
    <property type="match status" value="1"/>
</dbReference>
<dbReference type="InterPro" id="IPR016193">
    <property type="entry name" value="Cytidine_deaminase-like"/>
</dbReference>
<keyword evidence="10" id="KW-0472">Membrane</keyword>
<keyword evidence="9" id="KW-0694">RNA-binding</keyword>
<dbReference type="PANTHER" id="PTHR12741:SF106">
    <property type="entry name" value="CALLOSE SYNTHASE 5"/>
    <property type="match status" value="1"/>
</dbReference>
<dbReference type="InterPro" id="IPR016192">
    <property type="entry name" value="APOBEC/CMP_deaminase_Zn-bd"/>
</dbReference>
<organism evidence="14 15">
    <name type="scientific">Vicia faba</name>
    <name type="common">Broad bean</name>
    <name type="synonym">Faba vulgaris</name>
    <dbReference type="NCBI Taxonomy" id="3906"/>
    <lineage>
        <taxon>Eukaryota</taxon>
        <taxon>Viridiplantae</taxon>
        <taxon>Streptophyta</taxon>
        <taxon>Embryophyta</taxon>
        <taxon>Tracheophyta</taxon>
        <taxon>Spermatophyta</taxon>
        <taxon>Magnoliopsida</taxon>
        <taxon>eudicotyledons</taxon>
        <taxon>Gunneridae</taxon>
        <taxon>Pentapetalae</taxon>
        <taxon>rosids</taxon>
        <taxon>fabids</taxon>
        <taxon>Fabales</taxon>
        <taxon>Fabaceae</taxon>
        <taxon>Papilionoideae</taxon>
        <taxon>50 kb inversion clade</taxon>
        <taxon>NPAAA clade</taxon>
        <taxon>Hologalegina</taxon>
        <taxon>IRL clade</taxon>
        <taxon>Fabeae</taxon>
        <taxon>Vicia</taxon>
    </lineage>
</organism>
<keyword evidence="6" id="KW-0862">Zinc</keyword>
<dbReference type="Pfam" id="PF02364">
    <property type="entry name" value="Glucan_synthase"/>
    <property type="match status" value="1"/>
</dbReference>
<feature type="transmembrane region" description="Helical" evidence="10">
    <location>
        <begin position="786"/>
        <end position="808"/>
    </location>
</feature>
<dbReference type="PROSITE" id="PS00903">
    <property type="entry name" value="CYT_DCMP_DEAMINASES_1"/>
    <property type="match status" value="1"/>
</dbReference>
<dbReference type="Gene3D" id="3.40.30.10">
    <property type="entry name" value="Glutaredoxin"/>
    <property type="match status" value="1"/>
</dbReference>
<evidence type="ECO:0000313" key="14">
    <source>
        <dbReference type="EMBL" id="CAI8600688.1"/>
    </source>
</evidence>
<dbReference type="SUPFAM" id="SSF53927">
    <property type="entry name" value="Cytidine deaminase-like"/>
    <property type="match status" value="1"/>
</dbReference>
<dbReference type="GO" id="GO:0005886">
    <property type="term" value="C:plasma membrane"/>
    <property type="evidence" value="ECO:0007669"/>
    <property type="project" value="TreeGrafter"/>
</dbReference>